<comment type="caution">
    <text evidence="4">The sequence shown here is derived from an EMBL/GenBank/DDBJ whole genome shotgun (WGS) entry which is preliminary data.</text>
</comment>
<feature type="chain" id="PRO_5047030288" evidence="2">
    <location>
        <begin position="20"/>
        <end position="298"/>
    </location>
</feature>
<protein>
    <submittedName>
        <fullName evidence="4">Toxin Cry1Ac domain D-VI-related protein</fullName>
    </submittedName>
</protein>
<feature type="compositionally biased region" description="Low complexity" evidence="1">
    <location>
        <begin position="154"/>
        <end position="169"/>
    </location>
</feature>
<evidence type="ECO:0000313" key="4">
    <source>
        <dbReference type="EMBL" id="MFD1465576.1"/>
    </source>
</evidence>
<evidence type="ECO:0000256" key="1">
    <source>
        <dbReference type="SAM" id="MobiDB-lite"/>
    </source>
</evidence>
<gene>
    <name evidence="4" type="ORF">ACFQ4L_05680</name>
</gene>
<keyword evidence="2" id="KW-0732">Signal</keyword>
<dbReference type="PROSITE" id="PS51257">
    <property type="entry name" value="PROKAR_LIPOPROTEIN"/>
    <property type="match status" value="1"/>
</dbReference>
<dbReference type="EMBL" id="JBHTOF010000044">
    <property type="protein sequence ID" value="MFD1465576.1"/>
    <property type="molecule type" value="Genomic_DNA"/>
</dbReference>
<proteinExistence type="predicted"/>
<name>A0ABW4DQ78_9LACO</name>
<accession>A0ABW4DQ78</accession>
<feature type="region of interest" description="Disordered" evidence="1">
    <location>
        <begin position="129"/>
        <end position="180"/>
    </location>
</feature>
<reference evidence="5" key="1">
    <citation type="journal article" date="2019" name="Int. J. Syst. Evol. Microbiol.">
        <title>The Global Catalogue of Microorganisms (GCM) 10K type strain sequencing project: providing services to taxonomists for standard genome sequencing and annotation.</title>
        <authorList>
            <consortium name="The Broad Institute Genomics Platform"/>
            <consortium name="The Broad Institute Genome Sequencing Center for Infectious Disease"/>
            <person name="Wu L."/>
            <person name="Ma J."/>
        </authorList>
    </citation>
    <scope>NUCLEOTIDE SEQUENCE [LARGE SCALE GENOMIC DNA]</scope>
    <source>
        <strain evidence="5">CCM 8951</strain>
    </source>
</reference>
<dbReference type="Proteomes" id="UP001597244">
    <property type="component" value="Unassembled WGS sequence"/>
</dbReference>
<evidence type="ECO:0000259" key="3">
    <source>
        <dbReference type="Pfam" id="PF18449"/>
    </source>
</evidence>
<organism evidence="4 5">
    <name type="scientific">Lapidilactobacillus mulanensis</name>
    <dbReference type="NCBI Taxonomy" id="2485999"/>
    <lineage>
        <taxon>Bacteria</taxon>
        <taxon>Bacillati</taxon>
        <taxon>Bacillota</taxon>
        <taxon>Bacilli</taxon>
        <taxon>Lactobacillales</taxon>
        <taxon>Lactobacillaceae</taxon>
        <taxon>Lapidilactobacillus</taxon>
    </lineage>
</organism>
<dbReference type="Pfam" id="PF18449">
    <property type="entry name" value="Endotoxin_C2"/>
    <property type="match status" value="1"/>
</dbReference>
<sequence length="298" mass="32999">MNKKFWAIVTIGLSIVMLAGCSTENNKSGQSSSSKTTKLSKADQALKNATTDVNSLFDVRYTELRDGLEKDEIDAVNKEVNSLSASKRSKLADNIKTAYKLWPAYAKSQSSKESSQAYKASMKADKVDAAKSSKEASSEANQTSKNIEAESSRDAASQSESSSKIAASTSKKKAQNQNKSISISMVKEMHDRIDGADGISEKVLALSKDPNANVDKIKKEIIVLKNVAAECDENYWSSDDYPDGFSDNLYKFWQLSSKILNAQRNYLRYLINETDKEPASFDKDVTKWNKLYTQIINS</sequence>
<evidence type="ECO:0000313" key="5">
    <source>
        <dbReference type="Proteomes" id="UP001597244"/>
    </source>
</evidence>
<feature type="domain" description="Pesticidal crystal protein Cry1Aa" evidence="3">
    <location>
        <begin position="44"/>
        <end position="102"/>
    </location>
</feature>
<keyword evidence="5" id="KW-1185">Reference proteome</keyword>
<evidence type="ECO:0000256" key="2">
    <source>
        <dbReference type="SAM" id="SignalP"/>
    </source>
</evidence>
<dbReference type="RefSeq" id="WP_125578958.1">
    <property type="nucleotide sequence ID" value="NZ_JBHTOF010000044.1"/>
</dbReference>
<dbReference type="InterPro" id="IPR054544">
    <property type="entry name" value="Pest_crys_Cry1Aa_dom-IV"/>
</dbReference>
<feature type="signal peptide" evidence="2">
    <location>
        <begin position="1"/>
        <end position="19"/>
    </location>
</feature>